<accession>A0A0S2DFC2</accession>
<proteinExistence type="predicted"/>
<dbReference type="Pfam" id="PF08719">
    <property type="entry name" value="NADAR"/>
    <property type="match status" value="1"/>
</dbReference>
<evidence type="ECO:0000256" key="1">
    <source>
        <dbReference type="ARBA" id="ARBA00000022"/>
    </source>
</evidence>
<evidence type="ECO:0000256" key="2">
    <source>
        <dbReference type="ARBA" id="ARBA00000751"/>
    </source>
</evidence>
<gene>
    <name evidence="3" type="ORF">GLE_1664</name>
</gene>
<comment type="catalytic activity">
    <reaction evidence="1">
        <text>5-amino-6-(5-phospho-D-ribosylamino)uracil + H2O = 5,6-diaminouracil + D-ribose 5-phosphate</text>
        <dbReference type="Rhea" id="RHEA:55020"/>
        <dbReference type="ChEBI" id="CHEBI:15377"/>
        <dbReference type="ChEBI" id="CHEBI:46252"/>
        <dbReference type="ChEBI" id="CHEBI:58453"/>
        <dbReference type="ChEBI" id="CHEBI:78346"/>
    </reaction>
</comment>
<dbReference type="OrthoDB" id="67297at2"/>
<organism evidence="3 4">
    <name type="scientific">Lysobacter enzymogenes</name>
    <dbReference type="NCBI Taxonomy" id="69"/>
    <lineage>
        <taxon>Bacteria</taxon>
        <taxon>Pseudomonadati</taxon>
        <taxon>Pseudomonadota</taxon>
        <taxon>Gammaproteobacteria</taxon>
        <taxon>Lysobacterales</taxon>
        <taxon>Lysobacteraceae</taxon>
        <taxon>Lysobacter</taxon>
    </lineage>
</organism>
<reference evidence="3 4" key="1">
    <citation type="submission" date="2015-11" db="EMBL/GenBank/DDBJ databases">
        <title>Genome sequences of Lysobacter enzymogenes strain C3 and Lysobacter antibioticus ATCC 29479.</title>
        <authorList>
            <person name="Kobayashi D.Y."/>
        </authorList>
    </citation>
    <scope>NUCLEOTIDE SEQUENCE [LARGE SCALE GENOMIC DNA]</scope>
    <source>
        <strain evidence="3 4">C3</strain>
    </source>
</reference>
<sequence length="184" mass="19875">MLPLSLDPLIAAARDGAHFDYLCFWGHRARPGQVGKSCFSQWYPAAFEIDGERYATAEHWMMAGKARLFGDEASAARILADADPAAAKALGRKIAGFDEARWVAHRYPLVVAGNLAKFGQDPALGEFLLATGEQVLVEASPVDAVWGIGLAADHADATRPERWRGLNLLGFALMDVRAQLAARG</sequence>
<name>A0A0S2DFC2_LYSEN</name>
<dbReference type="InterPro" id="IPR012816">
    <property type="entry name" value="NADAR"/>
</dbReference>
<protein>
    <submittedName>
        <fullName evidence="3">Uncharacterized protein</fullName>
    </submittedName>
</protein>
<dbReference type="STRING" id="69.GLE_1664"/>
<dbReference type="CDD" id="cd15457">
    <property type="entry name" value="NADAR"/>
    <property type="match status" value="1"/>
</dbReference>
<dbReference type="EMBL" id="CP013140">
    <property type="protein sequence ID" value="ALN57021.1"/>
    <property type="molecule type" value="Genomic_DNA"/>
</dbReference>
<comment type="catalytic activity">
    <reaction evidence="2">
        <text>2,5-diamino-6-hydroxy-4-(5-phosphoribosylamino)-pyrimidine + H2O = 2,5,6-triamino-4-hydroxypyrimidine + D-ribose 5-phosphate</text>
        <dbReference type="Rhea" id="RHEA:23436"/>
        <dbReference type="ChEBI" id="CHEBI:15377"/>
        <dbReference type="ChEBI" id="CHEBI:58614"/>
        <dbReference type="ChEBI" id="CHEBI:78346"/>
        <dbReference type="ChEBI" id="CHEBI:137796"/>
    </reaction>
</comment>
<dbReference type="Gene3D" id="1.10.357.40">
    <property type="entry name" value="YbiA-like"/>
    <property type="match status" value="1"/>
</dbReference>
<dbReference type="KEGG" id="lez:GLE_1664"/>
<evidence type="ECO:0000313" key="4">
    <source>
        <dbReference type="Proteomes" id="UP000061569"/>
    </source>
</evidence>
<evidence type="ECO:0000313" key="3">
    <source>
        <dbReference type="EMBL" id="ALN57021.1"/>
    </source>
</evidence>
<dbReference type="NCBIfam" id="TIGR02464">
    <property type="entry name" value="ribofla_fusion"/>
    <property type="match status" value="1"/>
</dbReference>
<dbReference type="PATRIC" id="fig|69.6.peg.1643"/>
<dbReference type="Proteomes" id="UP000061569">
    <property type="component" value="Chromosome"/>
</dbReference>
<dbReference type="SUPFAM" id="SSF143990">
    <property type="entry name" value="YbiA-like"/>
    <property type="match status" value="1"/>
</dbReference>
<dbReference type="AlphaFoldDB" id="A0A0S2DFC2"/>
<dbReference type="InterPro" id="IPR037238">
    <property type="entry name" value="YbiA-like_sf"/>
</dbReference>